<accession>A0A1M7TW55</accession>
<reference evidence="2" key="1">
    <citation type="submission" date="2016-11" db="EMBL/GenBank/DDBJ databases">
        <authorList>
            <person name="Varghese N."/>
            <person name="Submissions S."/>
        </authorList>
    </citation>
    <scope>NUCLEOTIDE SEQUENCE [LARGE SCALE GENOMIC DNA]</scope>
    <source>
        <strain evidence="2">GAS401</strain>
    </source>
</reference>
<proteinExistence type="predicted"/>
<dbReference type="OrthoDB" id="8253638at2"/>
<gene>
    <name evidence="1" type="ORF">SAMN05444170_2840</name>
</gene>
<dbReference type="Proteomes" id="UP000184096">
    <property type="component" value="Chromosome I"/>
</dbReference>
<evidence type="ECO:0000313" key="1">
    <source>
        <dbReference type="EMBL" id="SHN74961.1"/>
    </source>
</evidence>
<dbReference type="RefSeq" id="WP_156898522.1">
    <property type="nucleotide sequence ID" value="NZ_LT670849.1"/>
</dbReference>
<evidence type="ECO:0000313" key="2">
    <source>
        <dbReference type="Proteomes" id="UP000184096"/>
    </source>
</evidence>
<name>A0A1M7TW55_9BRAD</name>
<keyword evidence="2" id="KW-1185">Reference proteome</keyword>
<sequence length="115" mass="12523">MGFYISSAVPRSAGEPFAGLLRLNLRQPGKGHPCVVIKKTWYVSIHLPEEQKTGHYSRRSETFANEAEAKQFAASKIAAGTEISAGTLNPVTPKRIIKPSEIEKWLAEKTSPCGG</sequence>
<protein>
    <submittedName>
        <fullName evidence="1">Uncharacterized protein</fullName>
    </submittedName>
</protein>
<dbReference type="EMBL" id="LT670849">
    <property type="protein sequence ID" value="SHN74961.1"/>
    <property type="molecule type" value="Genomic_DNA"/>
</dbReference>
<dbReference type="AlphaFoldDB" id="A0A1M7TW55"/>
<organism evidence="1 2">
    <name type="scientific">Bradyrhizobium erythrophlei</name>
    <dbReference type="NCBI Taxonomy" id="1437360"/>
    <lineage>
        <taxon>Bacteria</taxon>
        <taxon>Pseudomonadati</taxon>
        <taxon>Pseudomonadota</taxon>
        <taxon>Alphaproteobacteria</taxon>
        <taxon>Hyphomicrobiales</taxon>
        <taxon>Nitrobacteraceae</taxon>
        <taxon>Bradyrhizobium</taxon>
    </lineage>
</organism>